<evidence type="ECO:0000313" key="5">
    <source>
        <dbReference type="Proteomes" id="UP000460949"/>
    </source>
</evidence>
<dbReference type="RefSeq" id="WP_160839056.1">
    <property type="nucleotide sequence ID" value="NZ_WMET01000004.1"/>
</dbReference>
<dbReference type="PANTHER" id="PTHR43278:SF4">
    <property type="entry name" value="NAD(P)H-DEPENDENT FMN-CONTAINING OXIDOREDUCTASE YWQN-RELATED"/>
    <property type="match status" value="1"/>
</dbReference>
<feature type="domain" description="NADPH-dependent FMN reductase-like" evidence="3">
    <location>
        <begin position="1"/>
        <end position="155"/>
    </location>
</feature>
<reference evidence="4 5" key="1">
    <citation type="submission" date="2019-11" db="EMBL/GenBank/DDBJ databases">
        <title>Genome sequences of 17 halophilic strains isolated from different environments.</title>
        <authorList>
            <person name="Furrow R.E."/>
        </authorList>
    </citation>
    <scope>NUCLEOTIDE SEQUENCE [LARGE SCALE GENOMIC DNA]</scope>
    <source>
        <strain evidence="4 5">22511_23_Filter</strain>
    </source>
</reference>
<dbReference type="AlphaFoldDB" id="A0A845DWB6"/>
<dbReference type="GO" id="GO:0016491">
    <property type="term" value="F:oxidoreductase activity"/>
    <property type="evidence" value="ECO:0007669"/>
    <property type="project" value="InterPro"/>
</dbReference>
<dbReference type="EMBL" id="WMET01000004">
    <property type="protein sequence ID" value="MYL21408.1"/>
    <property type="molecule type" value="Genomic_DNA"/>
</dbReference>
<evidence type="ECO:0000256" key="2">
    <source>
        <dbReference type="ARBA" id="ARBA00022643"/>
    </source>
</evidence>
<sequence>MKIAVLNGGSRQGGNTQMLTEKLVEGLEVTTFHLETYTILPIMDGRHDEGGFLPVDDDYKALMEQVMSYDLLIFATPVYWYSMSAAMKLFIDRWSQTMRDPEYGDFRERMSEKQAVVLAVGGDSPYMKALPLLQQFQHIFQFVHLPFSGYVLGQANKPGEILKDAQALFAAEEWNKKLHTLIKA</sequence>
<dbReference type="Proteomes" id="UP000460949">
    <property type="component" value="Unassembled WGS sequence"/>
</dbReference>
<evidence type="ECO:0000313" key="4">
    <source>
        <dbReference type="EMBL" id="MYL21408.1"/>
    </source>
</evidence>
<evidence type="ECO:0000256" key="1">
    <source>
        <dbReference type="ARBA" id="ARBA00022630"/>
    </source>
</evidence>
<accession>A0A845DWB6</accession>
<comment type="caution">
    <text evidence="4">The sequence shown here is derived from an EMBL/GenBank/DDBJ whole genome shotgun (WGS) entry which is preliminary data.</text>
</comment>
<evidence type="ECO:0000259" key="3">
    <source>
        <dbReference type="Pfam" id="PF03358"/>
    </source>
</evidence>
<protein>
    <submittedName>
        <fullName evidence="4">Flavodoxin family protein</fullName>
    </submittedName>
</protein>
<dbReference type="Pfam" id="PF03358">
    <property type="entry name" value="FMN_red"/>
    <property type="match status" value="1"/>
</dbReference>
<dbReference type="PANTHER" id="PTHR43278">
    <property type="entry name" value="NAD(P)H-DEPENDENT FMN-CONTAINING OXIDOREDUCTASE YWQN-RELATED"/>
    <property type="match status" value="1"/>
</dbReference>
<name>A0A845DWB6_9BACI</name>
<gene>
    <name evidence="4" type="ORF">GLW04_16010</name>
</gene>
<dbReference type="InterPro" id="IPR029039">
    <property type="entry name" value="Flavoprotein-like_sf"/>
</dbReference>
<dbReference type="InterPro" id="IPR051796">
    <property type="entry name" value="ISF_SsuE-like"/>
</dbReference>
<dbReference type="InterPro" id="IPR005025">
    <property type="entry name" value="FMN_Rdtase-like_dom"/>
</dbReference>
<keyword evidence="1" id="KW-0285">Flavoprotein</keyword>
<keyword evidence="2" id="KW-0288">FMN</keyword>
<organism evidence="4 5">
    <name type="scientific">Halobacillus litoralis</name>
    <dbReference type="NCBI Taxonomy" id="45668"/>
    <lineage>
        <taxon>Bacteria</taxon>
        <taxon>Bacillati</taxon>
        <taxon>Bacillota</taxon>
        <taxon>Bacilli</taxon>
        <taxon>Bacillales</taxon>
        <taxon>Bacillaceae</taxon>
        <taxon>Halobacillus</taxon>
    </lineage>
</organism>
<proteinExistence type="predicted"/>
<dbReference type="Gene3D" id="3.40.50.360">
    <property type="match status" value="1"/>
</dbReference>
<dbReference type="SUPFAM" id="SSF52218">
    <property type="entry name" value="Flavoproteins"/>
    <property type="match status" value="1"/>
</dbReference>